<sequence length="270" mass="29982">MSGDKGECTLKQRLVRNAMLVFLTLLVIFASGCTDNSDSEDAPVQETTDEGMANETNSADEASVDMVDTADFVESVDNRYFPLEPGTTFVYEGQVQTTDTDIEVYVTDQTKDVMGVTTTVVRQSESFDGELVEETDSWYAQDVDGNVWYFGKDVKDYDNGEVVSTEGSWEAGVDGAEPGIVMFGDPQPGLAYRQVYYENRLEDQAAVVSLTENVTVPYGSFENSLLIRQWSDLEMGYEVNKYYAENVGLIKEIAVRGSDEEFELVNVTSE</sequence>
<dbReference type="Gene3D" id="2.40.360.20">
    <property type="match status" value="1"/>
</dbReference>
<name>A0A7D5IMU6_9EURY</name>
<dbReference type="OrthoDB" id="142217at2157"/>
<reference evidence="2 3" key="1">
    <citation type="submission" date="2020-06" db="EMBL/GenBank/DDBJ databases">
        <title>Methanolobus halotolerans sp. nov., isolated from a saline lake Tus in Siberia.</title>
        <authorList>
            <person name="Shen Y."/>
            <person name="Chen S.-C."/>
            <person name="Lai M.-C."/>
            <person name="Huang H.-H."/>
            <person name="Chiu H.-H."/>
            <person name="Tang S.-L."/>
            <person name="Rogozin D.Y."/>
            <person name="Degermendzhy A.G."/>
        </authorList>
    </citation>
    <scope>NUCLEOTIDE SEQUENCE [LARGE SCALE GENOMIC DNA]</scope>
    <source>
        <strain evidence="2 3">DSM 21339</strain>
    </source>
</reference>
<keyword evidence="3" id="KW-1185">Reference proteome</keyword>
<proteinExistence type="predicted"/>
<dbReference type="GeneID" id="55820093"/>
<feature type="region of interest" description="Disordered" evidence="1">
    <location>
        <begin position="35"/>
        <end position="58"/>
    </location>
</feature>
<dbReference type="Proteomes" id="UP000509594">
    <property type="component" value="Chromosome"/>
</dbReference>
<dbReference type="AlphaFoldDB" id="A0A7D5IMU6"/>
<evidence type="ECO:0000313" key="2">
    <source>
        <dbReference type="EMBL" id="QLC48847.1"/>
    </source>
</evidence>
<evidence type="ECO:0000256" key="1">
    <source>
        <dbReference type="SAM" id="MobiDB-lite"/>
    </source>
</evidence>
<organism evidence="2 3">
    <name type="scientific">Methanolobus zinderi</name>
    <dbReference type="NCBI Taxonomy" id="536044"/>
    <lineage>
        <taxon>Archaea</taxon>
        <taxon>Methanobacteriati</taxon>
        <taxon>Methanobacteriota</taxon>
        <taxon>Stenosarchaea group</taxon>
        <taxon>Methanomicrobia</taxon>
        <taxon>Methanosarcinales</taxon>
        <taxon>Methanosarcinaceae</taxon>
        <taxon>Methanolobus</taxon>
    </lineage>
</organism>
<evidence type="ECO:0008006" key="4">
    <source>
        <dbReference type="Google" id="ProtNLM"/>
    </source>
</evidence>
<protein>
    <recommendedName>
        <fullName evidence="4">Lipoprotein</fullName>
    </recommendedName>
</protein>
<gene>
    <name evidence="2" type="ORF">HWN40_00420</name>
</gene>
<accession>A0A7D5IMU6</accession>
<dbReference type="EMBL" id="CP058215">
    <property type="protein sequence ID" value="QLC48847.1"/>
    <property type="molecule type" value="Genomic_DNA"/>
</dbReference>
<dbReference type="PROSITE" id="PS51257">
    <property type="entry name" value="PROKAR_LIPOPROTEIN"/>
    <property type="match status" value="1"/>
</dbReference>
<dbReference type="RefSeq" id="WP_176963910.1">
    <property type="nucleotide sequence ID" value="NZ_CP058215.1"/>
</dbReference>
<dbReference type="KEGG" id="mzi:HWN40_00420"/>
<feature type="compositionally biased region" description="Acidic residues" evidence="1">
    <location>
        <begin position="37"/>
        <end position="49"/>
    </location>
</feature>
<evidence type="ECO:0000313" key="3">
    <source>
        <dbReference type="Proteomes" id="UP000509594"/>
    </source>
</evidence>